<evidence type="ECO:0000313" key="1">
    <source>
        <dbReference type="EMBL" id="KIN95668.1"/>
    </source>
</evidence>
<name>A0A0C3NJW9_PISTI</name>
<dbReference type="InParanoid" id="A0A0C3NJW9"/>
<reference evidence="1 2" key="1">
    <citation type="submission" date="2014-04" db="EMBL/GenBank/DDBJ databases">
        <authorList>
            <consortium name="DOE Joint Genome Institute"/>
            <person name="Kuo A."/>
            <person name="Kohler A."/>
            <person name="Costa M.D."/>
            <person name="Nagy L.G."/>
            <person name="Floudas D."/>
            <person name="Copeland A."/>
            <person name="Barry K.W."/>
            <person name="Cichocki N."/>
            <person name="Veneault-Fourrey C."/>
            <person name="LaButti K."/>
            <person name="Lindquist E.A."/>
            <person name="Lipzen A."/>
            <person name="Lundell T."/>
            <person name="Morin E."/>
            <person name="Murat C."/>
            <person name="Sun H."/>
            <person name="Tunlid A."/>
            <person name="Henrissat B."/>
            <person name="Grigoriev I.V."/>
            <person name="Hibbett D.S."/>
            <person name="Martin F."/>
            <person name="Nordberg H.P."/>
            <person name="Cantor M.N."/>
            <person name="Hua S.X."/>
        </authorList>
    </citation>
    <scope>NUCLEOTIDE SEQUENCE [LARGE SCALE GENOMIC DNA]</scope>
    <source>
        <strain evidence="1 2">Marx 270</strain>
    </source>
</reference>
<dbReference type="EMBL" id="KN832062">
    <property type="protein sequence ID" value="KIN95668.1"/>
    <property type="molecule type" value="Genomic_DNA"/>
</dbReference>
<organism evidence="1 2">
    <name type="scientific">Pisolithus tinctorius Marx 270</name>
    <dbReference type="NCBI Taxonomy" id="870435"/>
    <lineage>
        <taxon>Eukaryota</taxon>
        <taxon>Fungi</taxon>
        <taxon>Dikarya</taxon>
        <taxon>Basidiomycota</taxon>
        <taxon>Agaricomycotina</taxon>
        <taxon>Agaricomycetes</taxon>
        <taxon>Agaricomycetidae</taxon>
        <taxon>Boletales</taxon>
        <taxon>Sclerodermatineae</taxon>
        <taxon>Pisolithaceae</taxon>
        <taxon>Pisolithus</taxon>
    </lineage>
</organism>
<accession>A0A0C3NJW9</accession>
<evidence type="ECO:0000313" key="2">
    <source>
        <dbReference type="Proteomes" id="UP000054217"/>
    </source>
</evidence>
<protein>
    <submittedName>
        <fullName evidence="1">Uncharacterized protein</fullName>
    </submittedName>
</protein>
<sequence length="55" mass="5802">MLPARSGRVWIGKSCFVPSCNSVSVLSEHIKLSATGPLMLAVAAGSVEQRHGFFA</sequence>
<dbReference type="Proteomes" id="UP000054217">
    <property type="component" value="Unassembled WGS sequence"/>
</dbReference>
<gene>
    <name evidence="1" type="ORF">M404DRAFT_1007275</name>
</gene>
<dbReference type="HOGENOM" id="CLU_3033337_0_0_1"/>
<reference evidence="2" key="2">
    <citation type="submission" date="2015-01" db="EMBL/GenBank/DDBJ databases">
        <title>Evolutionary Origins and Diversification of the Mycorrhizal Mutualists.</title>
        <authorList>
            <consortium name="DOE Joint Genome Institute"/>
            <consortium name="Mycorrhizal Genomics Consortium"/>
            <person name="Kohler A."/>
            <person name="Kuo A."/>
            <person name="Nagy L.G."/>
            <person name="Floudas D."/>
            <person name="Copeland A."/>
            <person name="Barry K.W."/>
            <person name="Cichocki N."/>
            <person name="Veneault-Fourrey C."/>
            <person name="LaButti K."/>
            <person name="Lindquist E.A."/>
            <person name="Lipzen A."/>
            <person name="Lundell T."/>
            <person name="Morin E."/>
            <person name="Murat C."/>
            <person name="Riley R."/>
            <person name="Ohm R."/>
            <person name="Sun H."/>
            <person name="Tunlid A."/>
            <person name="Henrissat B."/>
            <person name="Grigoriev I.V."/>
            <person name="Hibbett D.S."/>
            <person name="Martin F."/>
        </authorList>
    </citation>
    <scope>NUCLEOTIDE SEQUENCE [LARGE SCALE GENOMIC DNA]</scope>
    <source>
        <strain evidence="2">Marx 270</strain>
    </source>
</reference>
<keyword evidence="2" id="KW-1185">Reference proteome</keyword>
<proteinExistence type="predicted"/>
<dbReference type="AlphaFoldDB" id="A0A0C3NJW9"/>